<dbReference type="InterPro" id="IPR011764">
    <property type="entry name" value="Biotin_carboxylation_dom"/>
</dbReference>
<feature type="region of interest" description="Disordered" evidence="6">
    <location>
        <begin position="254"/>
        <end position="274"/>
    </location>
</feature>
<dbReference type="PANTHER" id="PTHR18866">
    <property type="entry name" value="CARBOXYLASE:PYRUVATE/ACETYL-COA/PROPIONYL-COA CARBOXYLASE"/>
    <property type="match status" value="1"/>
</dbReference>
<keyword evidence="7" id="KW-1133">Transmembrane helix</keyword>
<dbReference type="SUPFAM" id="SSF52440">
    <property type="entry name" value="PreATP-grasp domain"/>
    <property type="match status" value="1"/>
</dbReference>
<gene>
    <name evidence="9" type="ORF">mMyoMyo1_014841</name>
</gene>
<keyword evidence="5" id="KW-0092">Biotin</keyword>
<evidence type="ECO:0000313" key="9">
    <source>
        <dbReference type="EMBL" id="KAF6369987.1"/>
    </source>
</evidence>
<dbReference type="Gene3D" id="3.40.50.20">
    <property type="match status" value="1"/>
</dbReference>
<dbReference type="FunFam" id="3.40.50.20:FF:000010">
    <property type="entry name" value="Propionyl-CoA carboxylase subunit alpha"/>
    <property type="match status" value="1"/>
</dbReference>
<feature type="domain" description="Biotin carboxylation" evidence="8">
    <location>
        <begin position="62"/>
        <end position="274"/>
    </location>
</feature>
<keyword evidence="7" id="KW-0472">Membrane</keyword>
<evidence type="ECO:0000259" key="8">
    <source>
        <dbReference type="PROSITE" id="PS50979"/>
    </source>
</evidence>
<organism evidence="9 10">
    <name type="scientific">Myotis myotis</name>
    <name type="common">Greater mouse-eared bat</name>
    <name type="synonym">Vespertilio myotis</name>
    <dbReference type="NCBI Taxonomy" id="51298"/>
    <lineage>
        <taxon>Eukaryota</taxon>
        <taxon>Metazoa</taxon>
        <taxon>Chordata</taxon>
        <taxon>Craniata</taxon>
        <taxon>Vertebrata</taxon>
        <taxon>Euteleostomi</taxon>
        <taxon>Mammalia</taxon>
        <taxon>Eutheria</taxon>
        <taxon>Laurasiatheria</taxon>
        <taxon>Chiroptera</taxon>
        <taxon>Yangochiroptera</taxon>
        <taxon>Vespertilionidae</taxon>
        <taxon>Myotis</taxon>
    </lineage>
</organism>
<evidence type="ECO:0000313" key="10">
    <source>
        <dbReference type="Proteomes" id="UP000527355"/>
    </source>
</evidence>
<dbReference type="PROSITE" id="PS50979">
    <property type="entry name" value="BC"/>
    <property type="match status" value="1"/>
</dbReference>
<comment type="caution">
    <text evidence="9">The sequence shown here is derived from an EMBL/GenBank/DDBJ whole genome shotgun (WGS) entry which is preliminary data.</text>
</comment>
<keyword evidence="2" id="KW-0436">Ligase</keyword>
<evidence type="ECO:0000256" key="4">
    <source>
        <dbReference type="ARBA" id="ARBA00022840"/>
    </source>
</evidence>
<evidence type="ECO:0000256" key="6">
    <source>
        <dbReference type="SAM" id="MobiDB-lite"/>
    </source>
</evidence>
<dbReference type="EMBL" id="JABWUV010000003">
    <property type="protein sequence ID" value="KAF6369987.1"/>
    <property type="molecule type" value="Genomic_DNA"/>
</dbReference>
<proteinExistence type="predicted"/>
<accession>A0A7J7Z6T8</accession>
<dbReference type="Pfam" id="PF00289">
    <property type="entry name" value="Biotin_carb_N"/>
    <property type="match status" value="1"/>
</dbReference>
<evidence type="ECO:0000256" key="1">
    <source>
        <dbReference type="ARBA" id="ARBA00004305"/>
    </source>
</evidence>
<protein>
    <submittedName>
        <fullName evidence="9">Propionyl-CoA carboxylase subunit alpha</fullName>
    </submittedName>
</protein>
<evidence type="ECO:0000256" key="2">
    <source>
        <dbReference type="ARBA" id="ARBA00022598"/>
    </source>
</evidence>
<keyword evidence="3" id="KW-0547">Nucleotide-binding</keyword>
<reference evidence="9 10" key="1">
    <citation type="journal article" date="2020" name="Nature">
        <title>Six reference-quality genomes reveal evolution of bat adaptations.</title>
        <authorList>
            <person name="Jebb D."/>
            <person name="Huang Z."/>
            <person name="Pippel M."/>
            <person name="Hughes G.M."/>
            <person name="Lavrichenko K."/>
            <person name="Devanna P."/>
            <person name="Winkler S."/>
            <person name="Jermiin L.S."/>
            <person name="Skirmuntt E.C."/>
            <person name="Katzourakis A."/>
            <person name="Burkitt-Gray L."/>
            <person name="Ray D.A."/>
            <person name="Sullivan K.A.M."/>
            <person name="Roscito J.G."/>
            <person name="Kirilenko B.M."/>
            <person name="Davalos L.M."/>
            <person name="Corthals A.P."/>
            <person name="Power M.L."/>
            <person name="Jones G."/>
            <person name="Ransome R.D."/>
            <person name="Dechmann D.K.N."/>
            <person name="Locatelli A.G."/>
            <person name="Puechmaille S.J."/>
            <person name="Fedrigo O."/>
            <person name="Jarvis E.D."/>
            <person name="Hiller M."/>
            <person name="Vernes S.C."/>
            <person name="Myers E.W."/>
            <person name="Teeling E.C."/>
        </authorList>
    </citation>
    <scope>NUCLEOTIDE SEQUENCE [LARGE SCALE GENOMIC DNA]</scope>
    <source>
        <strain evidence="9">MMyoMyo1</strain>
        <tissue evidence="9">Flight muscle</tissue>
    </source>
</reference>
<keyword evidence="7" id="KW-0812">Transmembrane</keyword>
<dbReference type="GO" id="GO:0005759">
    <property type="term" value="C:mitochondrial matrix"/>
    <property type="evidence" value="ECO:0007669"/>
    <property type="project" value="UniProtKB-SubCell"/>
</dbReference>
<evidence type="ECO:0000256" key="7">
    <source>
        <dbReference type="SAM" id="Phobius"/>
    </source>
</evidence>
<dbReference type="AlphaFoldDB" id="A0A7J7Z6T8"/>
<evidence type="ECO:0000256" key="5">
    <source>
        <dbReference type="ARBA" id="ARBA00023267"/>
    </source>
</evidence>
<dbReference type="PANTHER" id="PTHR18866:SF33">
    <property type="entry name" value="METHYLCROTONOYL-COA CARBOXYLASE SUBUNIT ALPHA, MITOCHONDRIAL-RELATED"/>
    <property type="match status" value="1"/>
</dbReference>
<dbReference type="InterPro" id="IPR050856">
    <property type="entry name" value="Biotin_carboxylase_complex"/>
</dbReference>
<dbReference type="Proteomes" id="UP000527355">
    <property type="component" value="Unassembled WGS sequence"/>
</dbReference>
<evidence type="ECO:0000256" key="3">
    <source>
        <dbReference type="ARBA" id="ARBA00022741"/>
    </source>
</evidence>
<feature type="transmembrane region" description="Helical" evidence="7">
    <location>
        <begin position="221"/>
        <end position="243"/>
    </location>
</feature>
<comment type="subcellular location">
    <subcellularLocation>
        <location evidence="1">Mitochondrion matrix</location>
    </subcellularLocation>
</comment>
<dbReference type="InterPro" id="IPR016185">
    <property type="entry name" value="PreATP-grasp_dom_sf"/>
</dbReference>
<dbReference type="GO" id="GO:0004658">
    <property type="term" value="F:propionyl-CoA carboxylase activity"/>
    <property type="evidence" value="ECO:0007669"/>
    <property type="project" value="TreeGrafter"/>
</dbReference>
<sequence>MAGLWVSLGSLVAAGRRARRSPQQLMQSAALWTLKNVSHHSRQHLMVTRSLCSAGYDSNEKTFDKILVANRGEIACRVIKTCKKMGIKTVAIHSDVDTSSVHVKMADEAVCVGPAPTSKSYLNMEAILEAIRKTKAQAVHPGYGFLSENKEFAKCLGYASAKPDFMLFPNMAGSFLFLTFHHHSFSVSSPPTFPLSILRGTIHMGTPTKTVFHILLVRTNLFPLSSTAFIYLFIYLKYIYIFISKRKGEGERERNISDEKESCPAASCIPHTGD</sequence>
<keyword evidence="4" id="KW-0067">ATP-binding</keyword>
<keyword evidence="10" id="KW-1185">Reference proteome</keyword>
<dbReference type="GO" id="GO:0005524">
    <property type="term" value="F:ATP binding"/>
    <property type="evidence" value="ECO:0007669"/>
    <property type="project" value="UniProtKB-KW"/>
</dbReference>
<dbReference type="VEuPathDB" id="HostDB:GeneID_118649783"/>
<name>A0A7J7Z6T8_MYOMY</name>
<dbReference type="InterPro" id="IPR005481">
    <property type="entry name" value="BC-like_N"/>
</dbReference>